<keyword evidence="8 15" id="KW-0418">Kinase</keyword>
<dbReference type="SMART" id="SM00387">
    <property type="entry name" value="HATPase_c"/>
    <property type="match status" value="1"/>
</dbReference>
<dbReference type="KEGG" id="pkb:B4V02_14340"/>
<dbReference type="SUPFAM" id="SSF55874">
    <property type="entry name" value="ATPase domain of HSP90 chaperone/DNA topoisomerase II/histidine kinase"/>
    <property type="match status" value="1"/>
</dbReference>
<evidence type="ECO:0000256" key="6">
    <source>
        <dbReference type="ARBA" id="ARBA00022679"/>
    </source>
</evidence>
<dbReference type="GO" id="GO:0000155">
    <property type="term" value="F:phosphorelay sensor kinase activity"/>
    <property type="evidence" value="ECO:0007669"/>
    <property type="project" value="InterPro"/>
</dbReference>
<dbReference type="Proteomes" id="UP000214666">
    <property type="component" value="Chromosome"/>
</dbReference>
<dbReference type="Gene3D" id="3.30.565.10">
    <property type="entry name" value="Histidine kinase-like ATPase, C-terminal domain"/>
    <property type="match status" value="1"/>
</dbReference>
<dbReference type="Pfam" id="PF00512">
    <property type="entry name" value="HisKA"/>
    <property type="match status" value="1"/>
</dbReference>
<comment type="catalytic activity">
    <reaction evidence="1">
        <text>ATP + protein L-histidine = ADP + protein N-phospho-L-histidine.</text>
        <dbReference type="EC" id="2.7.13.3"/>
    </reaction>
</comment>
<evidence type="ECO:0000313" key="16">
    <source>
        <dbReference type="Proteomes" id="UP000214666"/>
    </source>
</evidence>
<dbReference type="InterPro" id="IPR004358">
    <property type="entry name" value="Sig_transdc_His_kin-like_C"/>
</dbReference>
<dbReference type="FunFam" id="1.10.287.130:FF:000001">
    <property type="entry name" value="Two-component sensor histidine kinase"/>
    <property type="match status" value="1"/>
</dbReference>
<accession>A0A222WPN0</accession>
<dbReference type="InterPro" id="IPR003660">
    <property type="entry name" value="HAMP_dom"/>
</dbReference>
<dbReference type="CDD" id="cd00075">
    <property type="entry name" value="HATPase"/>
    <property type="match status" value="1"/>
</dbReference>
<dbReference type="PROSITE" id="PS50109">
    <property type="entry name" value="HIS_KIN"/>
    <property type="match status" value="1"/>
</dbReference>
<evidence type="ECO:0000256" key="3">
    <source>
        <dbReference type="ARBA" id="ARBA00012438"/>
    </source>
</evidence>
<evidence type="ECO:0000256" key="1">
    <source>
        <dbReference type="ARBA" id="ARBA00000085"/>
    </source>
</evidence>
<dbReference type="SMART" id="SM00304">
    <property type="entry name" value="HAMP"/>
    <property type="match status" value="1"/>
</dbReference>
<feature type="transmembrane region" description="Helical" evidence="12">
    <location>
        <begin position="159"/>
        <end position="180"/>
    </location>
</feature>
<feature type="domain" description="HAMP" evidence="14">
    <location>
        <begin position="181"/>
        <end position="233"/>
    </location>
</feature>
<keyword evidence="16" id="KW-1185">Reference proteome</keyword>
<dbReference type="AlphaFoldDB" id="A0A222WPN0"/>
<proteinExistence type="predicted"/>
<dbReference type="PANTHER" id="PTHR43711:SF1">
    <property type="entry name" value="HISTIDINE KINASE 1"/>
    <property type="match status" value="1"/>
</dbReference>
<evidence type="ECO:0000256" key="2">
    <source>
        <dbReference type="ARBA" id="ARBA00004651"/>
    </source>
</evidence>
<keyword evidence="6" id="KW-0808">Transferase</keyword>
<evidence type="ECO:0000256" key="9">
    <source>
        <dbReference type="ARBA" id="ARBA00022840"/>
    </source>
</evidence>
<keyword evidence="10" id="KW-0902">Two-component regulatory system</keyword>
<dbReference type="RefSeq" id="WP_094155327.1">
    <property type="nucleotide sequence ID" value="NZ_CP020028.1"/>
</dbReference>
<dbReference type="Pfam" id="PF00672">
    <property type="entry name" value="HAMP"/>
    <property type="match status" value="1"/>
</dbReference>
<dbReference type="InterPro" id="IPR050736">
    <property type="entry name" value="Sensor_HK_Regulatory"/>
</dbReference>
<dbReference type="FunFam" id="3.30.565.10:FF:000006">
    <property type="entry name" value="Sensor histidine kinase WalK"/>
    <property type="match status" value="1"/>
</dbReference>
<keyword evidence="7" id="KW-0547">Nucleotide-binding</keyword>
<evidence type="ECO:0000256" key="5">
    <source>
        <dbReference type="ARBA" id="ARBA00022553"/>
    </source>
</evidence>
<name>A0A222WPN0_9BACL</name>
<protein>
    <recommendedName>
        <fullName evidence="3">histidine kinase</fullName>
        <ecNumber evidence="3">2.7.13.3</ecNumber>
    </recommendedName>
</protein>
<evidence type="ECO:0000256" key="11">
    <source>
        <dbReference type="ARBA" id="ARBA00023136"/>
    </source>
</evidence>
<evidence type="ECO:0000313" key="15">
    <source>
        <dbReference type="EMBL" id="ASR47773.1"/>
    </source>
</evidence>
<dbReference type="Gene3D" id="6.10.340.10">
    <property type="match status" value="1"/>
</dbReference>
<evidence type="ECO:0000256" key="4">
    <source>
        <dbReference type="ARBA" id="ARBA00022475"/>
    </source>
</evidence>
<keyword evidence="11 12" id="KW-0472">Membrane</keyword>
<comment type="subcellular location">
    <subcellularLocation>
        <location evidence="2">Cell membrane</location>
        <topology evidence="2">Multi-pass membrane protein</topology>
    </subcellularLocation>
</comment>
<dbReference type="InterPro" id="IPR003594">
    <property type="entry name" value="HATPase_dom"/>
</dbReference>
<dbReference type="Gene3D" id="1.10.287.130">
    <property type="match status" value="1"/>
</dbReference>
<dbReference type="PRINTS" id="PR00344">
    <property type="entry name" value="BCTRLSENSOR"/>
</dbReference>
<dbReference type="SUPFAM" id="SSF158472">
    <property type="entry name" value="HAMP domain-like"/>
    <property type="match status" value="1"/>
</dbReference>
<dbReference type="EC" id="2.7.13.3" evidence="3"/>
<evidence type="ECO:0000256" key="7">
    <source>
        <dbReference type="ARBA" id="ARBA00022741"/>
    </source>
</evidence>
<dbReference type="PROSITE" id="PS50885">
    <property type="entry name" value="HAMP"/>
    <property type="match status" value="1"/>
</dbReference>
<sequence>MKWNKVYLKLSLTMFSLFLVILVLLSMVINQLFSNFYTKKAHEEANELALHLSVMLRDRIYAVETMAEFSEANIYLVNGQGQFLDMSSTKQKKIQEWPNVWENTRLLQGKRIEKEFTAGDQLYLLHGNPVNRSENPAIKGIYVVSSLEHMIESIRSVRYLIGFAGFGTLLLALGCIFILAKKLSAPLVEMEAATRNIAKGELEVRLPVRSHDEVGSLSGAINDLAMELKRYRDTRSEFFANVSHELRTPVTYLKGYANVLANGLVDHEEEKQQYLHIIADEAHRLTVIINDLFELAKMEEGKITFHLESVDVRRAIEKSVNKVRIKAEQKGLQLVSALETIPRCLVDPVRLEQVLLNLLDNAIRYTREGTIKLALQQENGFGVIMISDSGSGIPPDELPYIFERFYRVEKSRSRELGGTGLGLAIVQKLVQLQGGTIEVESAMGQGTVFRLSFPLA</sequence>
<dbReference type="SMART" id="SM00388">
    <property type="entry name" value="HisKA"/>
    <property type="match status" value="1"/>
</dbReference>
<dbReference type="GO" id="GO:0005886">
    <property type="term" value="C:plasma membrane"/>
    <property type="evidence" value="ECO:0007669"/>
    <property type="project" value="UniProtKB-SubCell"/>
</dbReference>
<dbReference type="Pfam" id="PF02518">
    <property type="entry name" value="HATPase_c"/>
    <property type="match status" value="1"/>
</dbReference>
<dbReference type="InterPro" id="IPR036890">
    <property type="entry name" value="HATPase_C_sf"/>
</dbReference>
<reference evidence="15 16" key="1">
    <citation type="submission" date="2017-03" db="EMBL/GenBank/DDBJ databases">
        <title>Complete genome sequence of Paenibacillus Kribbensis producing bioflocculants.</title>
        <authorList>
            <person name="Lee H.-G."/>
            <person name="Oh H.-M."/>
        </authorList>
    </citation>
    <scope>NUCLEOTIDE SEQUENCE [LARGE SCALE GENOMIC DNA]</scope>
    <source>
        <strain evidence="15 16">AM49</strain>
    </source>
</reference>
<keyword evidence="12" id="KW-0812">Transmembrane</keyword>
<dbReference type="PANTHER" id="PTHR43711">
    <property type="entry name" value="TWO-COMPONENT HISTIDINE KINASE"/>
    <property type="match status" value="1"/>
</dbReference>
<dbReference type="GO" id="GO:0005524">
    <property type="term" value="F:ATP binding"/>
    <property type="evidence" value="ECO:0007669"/>
    <property type="project" value="UniProtKB-KW"/>
</dbReference>
<keyword evidence="9" id="KW-0067">ATP-binding</keyword>
<feature type="transmembrane region" description="Helical" evidence="12">
    <location>
        <begin position="12"/>
        <end position="33"/>
    </location>
</feature>
<dbReference type="STRING" id="172713.GCA_001705305_01630"/>
<gene>
    <name evidence="15" type="ORF">B4V02_14340</name>
</gene>
<keyword evidence="4" id="KW-1003">Cell membrane</keyword>
<evidence type="ECO:0000259" key="14">
    <source>
        <dbReference type="PROSITE" id="PS50885"/>
    </source>
</evidence>
<dbReference type="CDD" id="cd00082">
    <property type="entry name" value="HisKA"/>
    <property type="match status" value="1"/>
</dbReference>
<feature type="domain" description="Histidine kinase" evidence="13">
    <location>
        <begin position="241"/>
        <end position="456"/>
    </location>
</feature>
<dbReference type="SUPFAM" id="SSF47384">
    <property type="entry name" value="Homodimeric domain of signal transducing histidine kinase"/>
    <property type="match status" value="1"/>
</dbReference>
<organism evidence="15 16">
    <name type="scientific">Paenibacillus kribbensis</name>
    <dbReference type="NCBI Taxonomy" id="172713"/>
    <lineage>
        <taxon>Bacteria</taxon>
        <taxon>Bacillati</taxon>
        <taxon>Bacillota</taxon>
        <taxon>Bacilli</taxon>
        <taxon>Bacillales</taxon>
        <taxon>Paenibacillaceae</taxon>
        <taxon>Paenibacillus</taxon>
    </lineage>
</organism>
<evidence type="ECO:0000256" key="12">
    <source>
        <dbReference type="SAM" id="Phobius"/>
    </source>
</evidence>
<dbReference type="InterPro" id="IPR036097">
    <property type="entry name" value="HisK_dim/P_sf"/>
</dbReference>
<dbReference type="CDD" id="cd06225">
    <property type="entry name" value="HAMP"/>
    <property type="match status" value="1"/>
</dbReference>
<dbReference type="OrthoDB" id="9813151at2"/>
<evidence type="ECO:0000256" key="8">
    <source>
        <dbReference type="ARBA" id="ARBA00022777"/>
    </source>
</evidence>
<keyword evidence="5" id="KW-0597">Phosphoprotein</keyword>
<keyword evidence="12" id="KW-1133">Transmembrane helix</keyword>
<dbReference type="InterPro" id="IPR005467">
    <property type="entry name" value="His_kinase_dom"/>
</dbReference>
<evidence type="ECO:0000256" key="10">
    <source>
        <dbReference type="ARBA" id="ARBA00023012"/>
    </source>
</evidence>
<evidence type="ECO:0000259" key="13">
    <source>
        <dbReference type="PROSITE" id="PS50109"/>
    </source>
</evidence>
<dbReference type="InterPro" id="IPR003661">
    <property type="entry name" value="HisK_dim/P_dom"/>
</dbReference>
<dbReference type="EMBL" id="CP020028">
    <property type="protein sequence ID" value="ASR47773.1"/>
    <property type="molecule type" value="Genomic_DNA"/>
</dbReference>